<reference evidence="1 2" key="1">
    <citation type="submission" date="2018-09" db="EMBL/GenBank/DDBJ databases">
        <title>Mesorhizobium carmichaelinearum sp. nov. isolated from Carmichaelinea spp. root nodules in New Zealand.</title>
        <authorList>
            <person name="De Meyer S.E."/>
        </authorList>
    </citation>
    <scope>NUCLEOTIDE SEQUENCE [LARGE SCALE GENOMIC DNA]</scope>
    <source>
        <strain evidence="1 2">ICMP19557</strain>
    </source>
</reference>
<sequence length="145" mass="15710">MAIAMIKAAHHQWMIRPWRRLTCGGASGVPLQHIGFEDRDPVEVKPYIIHRDDESSSVSKLDASNLVGDGLPRTPLLLTPPCGTGARAACLPIDEQTSMAVGTRDRTHAGADVDFRAGRQKALLAQAKLNKELVGSRKSCLSTKE</sequence>
<dbReference type="RefSeq" id="WP_147377577.1">
    <property type="nucleotide sequence ID" value="NZ_QZWZ01000003.1"/>
</dbReference>
<evidence type="ECO:0000313" key="2">
    <source>
        <dbReference type="Proteomes" id="UP000272706"/>
    </source>
</evidence>
<protein>
    <submittedName>
        <fullName evidence="1">Uncharacterized protein</fullName>
    </submittedName>
</protein>
<comment type="caution">
    <text evidence="1">The sequence shown here is derived from an EMBL/GenBank/DDBJ whole genome shotgun (WGS) entry which is preliminary data.</text>
</comment>
<dbReference type="EMBL" id="QZWZ01000003">
    <property type="protein sequence ID" value="RJT41303.1"/>
    <property type="molecule type" value="Genomic_DNA"/>
</dbReference>
<proteinExistence type="predicted"/>
<dbReference type="Proteomes" id="UP000272706">
    <property type="component" value="Unassembled WGS sequence"/>
</dbReference>
<name>A0A3A5L3X0_9HYPH</name>
<evidence type="ECO:0000313" key="1">
    <source>
        <dbReference type="EMBL" id="RJT41303.1"/>
    </source>
</evidence>
<dbReference type="AlphaFoldDB" id="A0A3A5L3X0"/>
<accession>A0A3A5L3X0</accession>
<organism evidence="1 2">
    <name type="scientific">Mesorhizobium waimense</name>
    <dbReference type="NCBI Taxonomy" id="1300307"/>
    <lineage>
        <taxon>Bacteria</taxon>
        <taxon>Pseudomonadati</taxon>
        <taxon>Pseudomonadota</taxon>
        <taxon>Alphaproteobacteria</taxon>
        <taxon>Hyphomicrobiales</taxon>
        <taxon>Phyllobacteriaceae</taxon>
        <taxon>Mesorhizobium</taxon>
    </lineage>
</organism>
<gene>
    <name evidence="1" type="ORF">D3227_05745</name>
</gene>
<keyword evidence="2" id="KW-1185">Reference proteome</keyword>